<feature type="binding site" evidence="6">
    <location>
        <position position="115"/>
    </location>
    <ligand>
        <name>(6S)-NADPHX</name>
        <dbReference type="ChEBI" id="CHEBI:64076"/>
    </ligand>
</feature>
<comment type="catalytic activity">
    <reaction evidence="6">
        <text>(6S)-NADHX + ADP = AMP + phosphate + NADH + H(+)</text>
        <dbReference type="Rhea" id="RHEA:32223"/>
        <dbReference type="ChEBI" id="CHEBI:15378"/>
        <dbReference type="ChEBI" id="CHEBI:43474"/>
        <dbReference type="ChEBI" id="CHEBI:57945"/>
        <dbReference type="ChEBI" id="CHEBI:64074"/>
        <dbReference type="ChEBI" id="CHEBI:456215"/>
        <dbReference type="ChEBI" id="CHEBI:456216"/>
        <dbReference type="EC" id="4.2.1.136"/>
    </reaction>
</comment>
<dbReference type="PROSITE" id="PS51383">
    <property type="entry name" value="YJEF_C_3"/>
    <property type="match status" value="1"/>
</dbReference>
<dbReference type="Pfam" id="PF01256">
    <property type="entry name" value="Carb_kinase"/>
    <property type="match status" value="1"/>
</dbReference>
<dbReference type="NCBIfam" id="TIGR00196">
    <property type="entry name" value="yjeF_cterm"/>
    <property type="match status" value="1"/>
</dbReference>
<dbReference type="CDD" id="cd01171">
    <property type="entry name" value="YXKO-related"/>
    <property type="match status" value="1"/>
</dbReference>
<dbReference type="HAMAP" id="MF_01965">
    <property type="entry name" value="NADHX_dehydratase"/>
    <property type="match status" value="1"/>
</dbReference>
<organism evidence="8 9">
    <name type="scientific">Gimesia benthica</name>
    <dbReference type="NCBI Taxonomy" id="2608982"/>
    <lineage>
        <taxon>Bacteria</taxon>
        <taxon>Pseudomonadati</taxon>
        <taxon>Planctomycetota</taxon>
        <taxon>Planctomycetia</taxon>
        <taxon>Planctomycetales</taxon>
        <taxon>Planctomycetaceae</taxon>
        <taxon>Gimesia</taxon>
    </lineage>
</organism>
<keyword evidence="3 6" id="KW-0521">NADP</keyword>
<dbReference type="GO" id="GO:0046496">
    <property type="term" value="P:nicotinamide nucleotide metabolic process"/>
    <property type="evidence" value="ECO:0007669"/>
    <property type="project" value="UniProtKB-UniRule"/>
</dbReference>
<sequence length="298" mass="31185">MKDFNMNIQRISDLPSLPQRTTDSHKGTFGKVLIIAGSPGMTGAACLSGMAALRGGSGLVFIATPVSVQSIVASVNPCYLTIPLKMDSEDQLTPESRSNLLDQLSGFDAVAIGPGCGQRPWVRDLTLHLYEKLTEPLIVDADGLNSLAAADSPLPDPAGPRILTPHPGEFSRLTNVSIKEITANRETHALEFARQRKVILLLKGAGTIITDGSRIAVNPTGNAGMATGGTGDVLTGLTTSLAGQGLPPFDAAQLGAYLHGLAGDLAADDLTQPAMIAADLIDYLPDAWHEILANQTSE</sequence>
<comment type="catalytic activity">
    <reaction evidence="6">
        <text>(6S)-NADPHX + ADP = AMP + phosphate + NADPH + H(+)</text>
        <dbReference type="Rhea" id="RHEA:32235"/>
        <dbReference type="ChEBI" id="CHEBI:15378"/>
        <dbReference type="ChEBI" id="CHEBI:43474"/>
        <dbReference type="ChEBI" id="CHEBI:57783"/>
        <dbReference type="ChEBI" id="CHEBI:64076"/>
        <dbReference type="ChEBI" id="CHEBI:456215"/>
        <dbReference type="ChEBI" id="CHEBI:456216"/>
        <dbReference type="EC" id="4.2.1.136"/>
    </reaction>
</comment>
<comment type="similarity">
    <text evidence="6">Belongs to the NnrD/CARKD family.</text>
</comment>
<evidence type="ECO:0000256" key="5">
    <source>
        <dbReference type="ARBA" id="ARBA00023239"/>
    </source>
</evidence>
<dbReference type="EMBL" id="CP043930">
    <property type="protein sequence ID" value="QGQ22953.1"/>
    <property type="molecule type" value="Genomic_DNA"/>
</dbReference>
<dbReference type="GO" id="GO:0052856">
    <property type="term" value="F:NAD(P)HX epimerase activity"/>
    <property type="evidence" value="ECO:0007669"/>
    <property type="project" value="TreeGrafter"/>
</dbReference>
<evidence type="ECO:0000313" key="9">
    <source>
        <dbReference type="Proteomes" id="UP000427281"/>
    </source>
</evidence>
<dbReference type="GO" id="GO:0052855">
    <property type="term" value="F:ADP-dependent NAD(P)H-hydrate dehydratase activity"/>
    <property type="evidence" value="ECO:0007669"/>
    <property type="project" value="UniProtKB-UniRule"/>
</dbReference>
<accession>A0A6I6A9N4</accession>
<evidence type="ECO:0000256" key="4">
    <source>
        <dbReference type="ARBA" id="ARBA00023027"/>
    </source>
</evidence>
<keyword evidence="4 6" id="KW-0520">NAD</keyword>
<name>A0A6I6A9N4_9PLAN</name>
<evidence type="ECO:0000313" key="8">
    <source>
        <dbReference type="EMBL" id="QGQ22953.1"/>
    </source>
</evidence>
<dbReference type="AlphaFoldDB" id="A0A6I6A9N4"/>
<gene>
    <name evidence="6" type="primary">nnrD</name>
    <name evidence="8" type="ORF">F1728_09830</name>
</gene>
<feature type="binding site" evidence="6">
    <location>
        <position position="166"/>
    </location>
    <ligand>
        <name>(6S)-NADPHX</name>
        <dbReference type="ChEBI" id="CHEBI:64076"/>
    </ligand>
</feature>
<feature type="binding site" evidence="6">
    <location>
        <begin position="203"/>
        <end position="207"/>
    </location>
    <ligand>
        <name>AMP</name>
        <dbReference type="ChEBI" id="CHEBI:456215"/>
    </ligand>
</feature>
<dbReference type="GO" id="GO:0005524">
    <property type="term" value="F:ATP binding"/>
    <property type="evidence" value="ECO:0007669"/>
    <property type="project" value="UniProtKB-KW"/>
</dbReference>
<dbReference type="GO" id="GO:0110051">
    <property type="term" value="P:metabolite repair"/>
    <property type="evidence" value="ECO:0007669"/>
    <property type="project" value="TreeGrafter"/>
</dbReference>
<reference evidence="8 9" key="1">
    <citation type="submission" date="2019-09" db="EMBL/GenBank/DDBJ databases">
        <title>Gimesia benthica sp. nov., a novel bacterium isolated from deep-sea water of the Northwest Indian Ocean.</title>
        <authorList>
            <person name="Dai X."/>
        </authorList>
    </citation>
    <scope>NUCLEOTIDE SEQUENCE [LARGE SCALE GENOMIC DNA]</scope>
    <source>
        <strain evidence="8 9">E7</strain>
    </source>
</reference>
<dbReference type="InterPro" id="IPR029056">
    <property type="entry name" value="Ribokinase-like"/>
</dbReference>
<dbReference type="Gene3D" id="3.40.1190.20">
    <property type="match status" value="1"/>
</dbReference>
<keyword evidence="1 6" id="KW-0547">Nucleotide-binding</keyword>
<evidence type="ECO:0000256" key="6">
    <source>
        <dbReference type="HAMAP-Rule" id="MF_01965"/>
    </source>
</evidence>
<keyword evidence="9" id="KW-1185">Reference proteome</keyword>
<proteinExistence type="inferred from homology"/>
<feature type="binding site" evidence="6">
    <location>
        <position position="232"/>
    </location>
    <ligand>
        <name>(6S)-NADPHX</name>
        <dbReference type="ChEBI" id="CHEBI:64076"/>
    </ligand>
</feature>
<protein>
    <recommendedName>
        <fullName evidence="6">ADP-dependent (S)-NAD(P)H-hydrate dehydratase</fullName>
        <ecNumber evidence="6">4.2.1.136</ecNumber>
    </recommendedName>
    <alternativeName>
        <fullName evidence="6">ADP-dependent NAD(P)HX dehydratase</fullName>
    </alternativeName>
</protein>
<dbReference type="EC" id="4.2.1.136" evidence="6"/>
<evidence type="ECO:0000256" key="1">
    <source>
        <dbReference type="ARBA" id="ARBA00022741"/>
    </source>
</evidence>
<dbReference type="SUPFAM" id="SSF53613">
    <property type="entry name" value="Ribokinase-like"/>
    <property type="match status" value="1"/>
</dbReference>
<dbReference type="InterPro" id="IPR000631">
    <property type="entry name" value="CARKD"/>
</dbReference>
<comment type="function">
    <text evidence="6">Catalyzes the dehydration of the S-form of NAD(P)HX at the expense of ADP, which is converted to AMP. Together with NAD(P)HX epimerase, which catalyzes the epimerization of the S- and R-forms, the enzyme allows the repair of both epimers of NAD(P)HX, a damaged form of NAD(P)H that is a result of enzymatic or heat-dependent hydration.</text>
</comment>
<comment type="subunit">
    <text evidence="6">Homotetramer.</text>
</comment>
<dbReference type="Proteomes" id="UP000427281">
    <property type="component" value="Chromosome"/>
</dbReference>
<evidence type="ECO:0000259" key="7">
    <source>
        <dbReference type="PROSITE" id="PS51383"/>
    </source>
</evidence>
<feature type="binding site" evidence="6">
    <location>
        <position position="44"/>
    </location>
    <ligand>
        <name>(6S)-NADPHX</name>
        <dbReference type="ChEBI" id="CHEBI:64076"/>
    </ligand>
</feature>
<keyword evidence="5 6" id="KW-0456">Lyase</keyword>
<evidence type="ECO:0000256" key="3">
    <source>
        <dbReference type="ARBA" id="ARBA00022857"/>
    </source>
</evidence>
<comment type="cofactor">
    <cofactor evidence="6">
        <name>Mg(2+)</name>
        <dbReference type="ChEBI" id="CHEBI:18420"/>
    </cofactor>
</comment>
<dbReference type="PANTHER" id="PTHR12592:SF0">
    <property type="entry name" value="ATP-DEPENDENT (S)-NAD(P)H-HYDRATE DEHYDRATASE"/>
    <property type="match status" value="1"/>
</dbReference>
<feature type="domain" description="YjeF C-terminal" evidence="7">
    <location>
        <begin position="9"/>
        <end position="291"/>
    </location>
</feature>
<dbReference type="KEGG" id="gim:F1728_09830"/>
<feature type="binding site" evidence="6">
    <location>
        <position position="231"/>
    </location>
    <ligand>
        <name>AMP</name>
        <dbReference type="ChEBI" id="CHEBI:456215"/>
    </ligand>
</feature>
<evidence type="ECO:0000256" key="2">
    <source>
        <dbReference type="ARBA" id="ARBA00022840"/>
    </source>
</evidence>
<dbReference type="PANTHER" id="PTHR12592">
    <property type="entry name" value="ATP-DEPENDENT (S)-NAD(P)H-HYDRATE DEHYDRATASE FAMILY MEMBER"/>
    <property type="match status" value="1"/>
</dbReference>
<keyword evidence="2 6" id="KW-0067">ATP-binding</keyword>